<sequence>MLMKIDNLLEGQIVKRPSKIIKSPYVADVTYNSHEILAHSASLGCCGLAESGATVLMTKQKTEKTEKKCEYRIYFSFLQEKGQEQVIGIYPKLAEELVESALSKNYLAKLKNTKNYKRETQIKIPGFVDSRFDFTGMDEQGNYFIMEVKNVPLADYEDVNVKQRKNRCYDDYDVNSKIAYFPDGYRKTTNSTISPRALKHIQELTKIKKISKVRCIMCYVIQRTDVAIFQPSVIDPEYRAAFYEAVAAGVEIITLVVQWTKDGEAHFVRDDLPIAQNSIYI</sequence>
<evidence type="ECO:0000313" key="2">
    <source>
        <dbReference type="EMBL" id="QHT11942.1"/>
    </source>
</evidence>
<name>A0A6C0D6F6_9ZZZZ</name>
<dbReference type="PANTHER" id="PTHR30545:SF2">
    <property type="entry name" value="SUGAR FERMENTATION STIMULATION PROTEIN A"/>
    <property type="match status" value="1"/>
</dbReference>
<dbReference type="EMBL" id="MN739539">
    <property type="protein sequence ID" value="QHT11942.1"/>
    <property type="molecule type" value="Genomic_DNA"/>
</dbReference>
<reference evidence="2" key="1">
    <citation type="journal article" date="2020" name="Nature">
        <title>Giant virus diversity and host interactions through global metagenomics.</title>
        <authorList>
            <person name="Schulz F."/>
            <person name="Roux S."/>
            <person name="Paez-Espino D."/>
            <person name="Jungbluth S."/>
            <person name="Walsh D.A."/>
            <person name="Denef V.J."/>
            <person name="McMahon K.D."/>
            <person name="Konstantinidis K.T."/>
            <person name="Eloe-Fadrosh E.A."/>
            <person name="Kyrpides N.C."/>
            <person name="Woyke T."/>
        </authorList>
    </citation>
    <scope>NUCLEOTIDE SEQUENCE</scope>
    <source>
        <strain evidence="2">GVMAG-M-3300023174-124</strain>
    </source>
</reference>
<dbReference type="Gene3D" id="3.40.1350.60">
    <property type="match status" value="1"/>
</dbReference>
<dbReference type="AlphaFoldDB" id="A0A6C0D6F6"/>
<dbReference type="Pfam" id="PF03749">
    <property type="entry name" value="SfsA"/>
    <property type="match status" value="1"/>
</dbReference>
<proteinExistence type="predicted"/>
<dbReference type="GO" id="GO:0003677">
    <property type="term" value="F:DNA binding"/>
    <property type="evidence" value="ECO:0007669"/>
    <property type="project" value="InterPro"/>
</dbReference>
<dbReference type="PANTHER" id="PTHR30545">
    <property type="entry name" value="SUGAR FERMENTATION STIMULATION PROTEIN A"/>
    <property type="match status" value="1"/>
</dbReference>
<protein>
    <recommendedName>
        <fullName evidence="1">Sugar fermentation stimulation protein C-terminal domain-containing protein</fullName>
    </recommendedName>
</protein>
<evidence type="ECO:0000259" key="1">
    <source>
        <dbReference type="Pfam" id="PF03749"/>
    </source>
</evidence>
<organism evidence="2">
    <name type="scientific">viral metagenome</name>
    <dbReference type="NCBI Taxonomy" id="1070528"/>
    <lineage>
        <taxon>unclassified sequences</taxon>
        <taxon>metagenomes</taxon>
        <taxon>organismal metagenomes</taxon>
    </lineage>
</organism>
<accession>A0A6C0D6F6</accession>
<dbReference type="InterPro" id="IPR040452">
    <property type="entry name" value="SfsA_C"/>
</dbReference>
<feature type="domain" description="Sugar fermentation stimulation protein C-terminal" evidence="1">
    <location>
        <begin position="93"/>
        <end position="262"/>
    </location>
</feature>
<dbReference type="InterPro" id="IPR005224">
    <property type="entry name" value="SfsA"/>
</dbReference>